<evidence type="ECO:0000313" key="2">
    <source>
        <dbReference type="Proteomes" id="UP000053599"/>
    </source>
</evidence>
<evidence type="ECO:0008006" key="3">
    <source>
        <dbReference type="Google" id="ProtNLM"/>
    </source>
</evidence>
<dbReference type="EMBL" id="KN846952">
    <property type="protein sequence ID" value="KIV83932.1"/>
    <property type="molecule type" value="Genomic_DNA"/>
</dbReference>
<organism evidence="1 2">
    <name type="scientific">Exophiala sideris</name>
    <dbReference type="NCBI Taxonomy" id="1016849"/>
    <lineage>
        <taxon>Eukaryota</taxon>
        <taxon>Fungi</taxon>
        <taxon>Dikarya</taxon>
        <taxon>Ascomycota</taxon>
        <taxon>Pezizomycotina</taxon>
        <taxon>Eurotiomycetes</taxon>
        <taxon>Chaetothyriomycetidae</taxon>
        <taxon>Chaetothyriales</taxon>
        <taxon>Herpotrichiellaceae</taxon>
        <taxon>Exophiala</taxon>
    </lineage>
</organism>
<proteinExistence type="predicted"/>
<gene>
    <name evidence="1" type="ORF">PV11_05914</name>
</gene>
<accession>A0A0D1YM42</accession>
<reference evidence="1 2" key="1">
    <citation type="submission" date="2015-01" db="EMBL/GenBank/DDBJ databases">
        <title>The Genome Sequence of Exophiala sideris CBS121828.</title>
        <authorList>
            <consortium name="The Broad Institute Genomics Platform"/>
            <person name="Cuomo C."/>
            <person name="de Hoog S."/>
            <person name="Gorbushina A."/>
            <person name="Stielow B."/>
            <person name="Teixiera M."/>
            <person name="Abouelleil A."/>
            <person name="Chapman S.B."/>
            <person name="Priest M."/>
            <person name="Young S.K."/>
            <person name="Wortman J."/>
            <person name="Nusbaum C."/>
            <person name="Birren B."/>
        </authorList>
    </citation>
    <scope>NUCLEOTIDE SEQUENCE [LARGE SCALE GENOMIC DNA]</scope>
    <source>
        <strain evidence="1 2">CBS 121828</strain>
    </source>
</reference>
<dbReference type="HOGENOM" id="CLU_009388_3_0_1"/>
<dbReference type="STRING" id="1016849.A0A0D1YM42"/>
<evidence type="ECO:0000313" key="1">
    <source>
        <dbReference type="EMBL" id="KIV83932.1"/>
    </source>
</evidence>
<dbReference type="OrthoDB" id="2426273at2759"/>
<protein>
    <recommendedName>
        <fullName evidence="3">Heterokaryon incompatibility domain-containing protein</fullName>
    </recommendedName>
</protein>
<sequence length="898" mass="102720">MDHIPRLKSPFRDRPYPAVPLLCSPSQYGLKSRGYKYFHDFPKRLDIQLDCLEPQGINVKNIQSKLPALQSWLFFGVLTEVFGEIEVSVDLNDFVTTQQGQPSKTITTACLEKYLYCWMSAWAHWRGSRTVLTRYARNVDRCLELHSKVVSSIGRLVTSSGEASFPWKSETHAVLLSLAVLGEALQETYQVIDHPVGPQTRDKALLWQFPLLDQALIEAGWCQGEVTTELRRFNMTYLLYLSMIDRHGLDQDHSTCEANRRCRANQVDFARYRTKHVPTCSGKNCIFMGPPMQEVGRVLCEGDIPLITLEKSTQPYTIKVSRAFKDNKSADNYVAISHVWSEGLGNPYENTLPLCQLERLQSLVNSVYSSSDQNNMPFWIDTISVPLVPEMKAFAIASMDRVYAGARGVLVLENSLQRSRADASDIELLVRIGHSVWRTRLWTYQEGRLAQELWIQFQDRAVNMRSLFQTQERYLKAVEILNQESIDNTVSHPNLVQLARALCLEDEAHLLALEHNACLPKQADPKMEENRLLAIEILQRLDHERKICGPWRSRIVSKFPQGPTGDDSRLRTKIFNKTFDTVVRQAQQVRNSTLGRWDSTAKQQLLSEDPGHRMAVQLVDTCNGLEGRRTSRIEDESICLSVLLGLDVRRLLQVPVLHWRLKDALIYVRSFNLGPLFDAVKGFIDRILRDSHERRMKILYSQIDFLPYDVIIWNTPRLHGTGWRWAPASFLVSETETTGPASCNCRISKDGLIISPQRQSLAILTLAAPTQRLDALKDTPCSGDIIQIRFPVPVMEFFLRWKDARLRLKRALPEGRQLWQELLERQRLDEIVILVDRHAPTGTPAGRLGVLCIKYKEEADVTYLHYMALIERCESQEDNDATVIEATFHSMTTSLCID</sequence>
<name>A0A0D1YM42_9EURO</name>
<dbReference type="AlphaFoldDB" id="A0A0D1YM42"/>
<dbReference type="Proteomes" id="UP000053599">
    <property type="component" value="Unassembled WGS sequence"/>
</dbReference>
<dbReference type="PANTHER" id="PTHR39596">
    <property type="match status" value="1"/>
</dbReference>
<dbReference type="PANTHER" id="PTHR39596:SF3">
    <property type="entry name" value="HETEROKARYON INCOMPATIBILITY DOMAIN-CONTAINING PROTEIN"/>
    <property type="match status" value="1"/>
</dbReference>